<name>A0A356LCN7_9BURK</name>
<dbReference type="GO" id="GO:0044668">
    <property type="term" value="F:sodium:malonate symporter activity"/>
    <property type="evidence" value="ECO:0007669"/>
    <property type="project" value="InterPro"/>
</dbReference>
<keyword evidence="1" id="KW-1133">Transmembrane helix</keyword>
<feature type="domain" description="Malonate/sodium symporter MadM subunit N-terminal" evidence="2">
    <location>
        <begin position="5"/>
        <end position="252"/>
    </location>
</feature>
<dbReference type="InterPro" id="IPR004691">
    <property type="entry name" value="Mal/Na_symporter_MadM"/>
</dbReference>
<dbReference type="NCBIfam" id="TIGR00808">
    <property type="entry name" value="malonate_madM"/>
    <property type="match status" value="1"/>
</dbReference>
<keyword evidence="1" id="KW-0812">Transmembrane</keyword>
<dbReference type="AlphaFoldDB" id="A0A356LCN7"/>
<sequence length="253" mass="25867">MDMLKQAIMQNNLIAAFAFVGLIIWISGHLSRRLTNGRVHGSAIAIVIGLILAYWGGLETGGSKGLADVKLFAGIGLMGGAMLRDFAIVATAFDVQVEEVKKAGLIGMVSLLLGIVLPFVVGASVAYAFGYRDAVSMATIGAGAMTYIVGPVTGAAIGASSDVIALSIGIGLIKAILVMVFTPATARFMRLDNPRSAMVFGGMAGTTSGVAAGLAATDPRLVPYGALTATFYTGLGCLMGPSVLFLATRALFG</sequence>
<dbReference type="Proteomes" id="UP000264036">
    <property type="component" value="Unassembled WGS sequence"/>
</dbReference>
<reference evidence="3 4" key="1">
    <citation type="journal article" date="2018" name="Nat. Biotechnol.">
        <title>A standardized bacterial taxonomy based on genome phylogeny substantially revises the tree of life.</title>
        <authorList>
            <person name="Parks D.H."/>
            <person name="Chuvochina M."/>
            <person name="Waite D.W."/>
            <person name="Rinke C."/>
            <person name="Skarshewski A."/>
            <person name="Chaumeil P.A."/>
            <person name="Hugenholtz P."/>
        </authorList>
    </citation>
    <scope>NUCLEOTIDE SEQUENCE [LARGE SCALE GENOMIC DNA]</scope>
    <source>
        <strain evidence="3">UBA10707</strain>
    </source>
</reference>
<dbReference type="Pfam" id="PF03818">
    <property type="entry name" value="MadM"/>
    <property type="match status" value="1"/>
</dbReference>
<proteinExistence type="predicted"/>
<gene>
    <name evidence="3" type="primary">madM</name>
    <name evidence="3" type="ORF">DD666_04785</name>
</gene>
<dbReference type="EMBL" id="DOEK01000008">
    <property type="protein sequence ID" value="HBP28712.1"/>
    <property type="molecule type" value="Genomic_DNA"/>
</dbReference>
<feature type="transmembrane region" description="Helical" evidence="1">
    <location>
        <begin position="37"/>
        <end position="57"/>
    </location>
</feature>
<feature type="transmembrane region" description="Helical" evidence="1">
    <location>
        <begin position="12"/>
        <end position="31"/>
    </location>
</feature>
<accession>A0A356LCN7</accession>
<organism evidence="3 4">
    <name type="scientific">Advenella kashmirensis</name>
    <dbReference type="NCBI Taxonomy" id="310575"/>
    <lineage>
        <taxon>Bacteria</taxon>
        <taxon>Pseudomonadati</taxon>
        <taxon>Pseudomonadota</taxon>
        <taxon>Betaproteobacteria</taxon>
        <taxon>Burkholderiales</taxon>
        <taxon>Alcaligenaceae</taxon>
    </lineage>
</organism>
<evidence type="ECO:0000259" key="2">
    <source>
        <dbReference type="Pfam" id="PF03818"/>
    </source>
</evidence>
<comment type="caution">
    <text evidence="3">The sequence shown here is derived from an EMBL/GenBank/DDBJ whole genome shotgun (WGS) entry which is preliminary data.</text>
</comment>
<feature type="transmembrane region" description="Helical" evidence="1">
    <location>
        <begin position="229"/>
        <end position="252"/>
    </location>
</feature>
<evidence type="ECO:0000256" key="1">
    <source>
        <dbReference type="SAM" id="Phobius"/>
    </source>
</evidence>
<keyword evidence="1" id="KW-0472">Membrane</keyword>
<feature type="transmembrane region" description="Helical" evidence="1">
    <location>
        <begin position="137"/>
        <end position="157"/>
    </location>
</feature>
<feature type="transmembrane region" description="Helical" evidence="1">
    <location>
        <begin position="105"/>
        <end position="130"/>
    </location>
</feature>
<feature type="transmembrane region" description="Helical" evidence="1">
    <location>
        <begin position="69"/>
        <end position="93"/>
    </location>
</feature>
<evidence type="ECO:0000313" key="4">
    <source>
        <dbReference type="Proteomes" id="UP000264036"/>
    </source>
</evidence>
<feature type="transmembrane region" description="Helical" evidence="1">
    <location>
        <begin position="163"/>
        <end position="185"/>
    </location>
</feature>
<dbReference type="InterPro" id="IPR018402">
    <property type="entry name" value="Mal/Na_symporter_MadM_N"/>
</dbReference>
<feature type="transmembrane region" description="Helical" evidence="1">
    <location>
        <begin position="197"/>
        <end position="217"/>
    </location>
</feature>
<evidence type="ECO:0000313" key="3">
    <source>
        <dbReference type="EMBL" id="HBP28712.1"/>
    </source>
</evidence>
<protein>
    <submittedName>
        <fullName evidence="3">Malonate transporter subunit MadM</fullName>
    </submittedName>
</protein>